<accession>A0A3A1QWR1</accession>
<feature type="signal peptide" evidence="1">
    <location>
        <begin position="1"/>
        <end position="19"/>
    </location>
</feature>
<evidence type="ECO:0000256" key="1">
    <source>
        <dbReference type="SAM" id="SignalP"/>
    </source>
</evidence>
<evidence type="ECO:0000313" key="2">
    <source>
        <dbReference type="EMBL" id="RIW31340.1"/>
    </source>
</evidence>
<dbReference type="OrthoDB" id="2567404at2"/>
<dbReference type="Proteomes" id="UP000265801">
    <property type="component" value="Unassembled WGS sequence"/>
</dbReference>
<sequence>MKRVLLTCLLIIFVSVSTACETTHKTGASPAQSNRTSLPECDTTGVIVDWVDFLIINDITYEGFHRNGEEPEYEKGKEIGVTSFKLDDCASPDYISQNGDAAYLEAGTPIYEVKGYPVELMVEAGGSLYIAERNEAAETVADLYPIKGKVKDLHLLSTENDSWISTFTKENKKAFLNELLKLEVVDPSSLRNGW</sequence>
<feature type="chain" id="PRO_5017401755" description="Lipoprotein" evidence="1">
    <location>
        <begin position="20"/>
        <end position="194"/>
    </location>
</feature>
<organism evidence="2 3">
    <name type="scientific">Bacillus salacetis</name>
    <dbReference type="NCBI Taxonomy" id="2315464"/>
    <lineage>
        <taxon>Bacteria</taxon>
        <taxon>Bacillati</taxon>
        <taxon>Bacillota</taxon>
        <taxon>Bacilli</taxon>
        <taxon>Bacillales</taxon>
        <taxon>Bacillaceae</taxon>
        <taxon>Bacillus</taxon>
    </lineage>
</organism>
<keyword evidence="1" id="KW-0732">Signal</keyword>
<evidence type="ECO:0000313" key="3">
    <source>
        <dbReference type="Proteomes" id="UP000265801"/>
    </source>
</evidence>
<evidence type="ECO:0008006" key="4">
    <source>
        <dbReference type="Google" id="ProtNLM"/>
    </source>
</evidence>
<name>A0A3A1QWR1_9BACI</name>
<protein>
    <recommendedName>
        <fullName evidence="4">Lipoprotein</fullName>
    </recommendedName>
</protein>
<keyword evidence="3" id="KW-1185">Reference proteome</keyword>
<dbReference type="EMBL" id="QXIR01000022">
    <property type="protein sequence ID" value="RIW31340.1"/>
    <property type="molecule type" value="Genomic_DNA"/>
</dbReference>
<comment type="caution">
    <text evidence="2">The sequence shown here is derived from an EMBL/GenBank/DDBJ whole genome shotgun (WGS) entry which is preliminary data.</text>
</comment>
<dbReference type="RefSeq" id="WP_119548194.1">
    <property type="nucleotide sequence ID" value="NZ_QXIR01000022.1"/>
</dbReference>
<dbReference type="PROSITE" id="PS51257">
    <property type="entry name" value="PROKAR_LIPOPROTEIN"/>
    <property type="match status" value="1"/>
</dbReference>
<dbReference type="AlphaFoldDB" id="A0A3A1QWR1"/>
<reference evidence="2 3" key="1">
    <citation type="submission" date="2018-09" db="EMBL/GenBank/DDBJ databases">
        <title>Bacillus saliacetes sp. nov., isolated from Thai shrimp paste (Ka-pi).</title>
        <authorList>
            <person name="Daroonpunt R."/>
            <person name="Tanasupawat S."/>
            <person name="Yiamsombut S."/>
        </authorList>
    </citation>
    <scope>NUCLEOTIDE SEQUENCE [LARGE SCALE GENOMIC DNA]</scope>
    <source>
        <strain evidence="2 3">SKP7-4</strain>
    </source>
</reference>
<gene>
    <name evidence="2" type="ORF">D3H55_15310</name>
</gene>
<proteinExistence type="predicted"/>